<organism evidence="6 7">
    <name type="scientific">Tigriopus californicus</name>
    <name type="common">Marine copepod</name>
    <dbReference type="NCBI Taxonomy" id="6832"/>
    <lineage>
        <taxon>Eukaryota</taxon>
        <taxon>Metazoa</taxon>
        <taxon>Ecdysozoa</taxon>
        <taxon>Arthropoda</taxon>
        <taxon>Crustacea</taxon>
        <taxon>Multicrustacea</taxon>
        <taxon>Hexanauplia</taxon>
        <taxon>Copepoda</taxon>
        <taxon>Harpacticoida</taxon>
        <taxon>Harpacticidae</taxon>
        <taxon>Tigriopus</taxon>
    </lineage>
</organism>
<sequence>MTSTPSPLGRPLTASGSLPGSPLGAEKTRRYDRQLRLWGDHGQTALEAAKLCLIHAGATGKSLGQPRGAAVAQYLLELNNEVRGDSVDETPEHILAHRPDFFKSFTLVVATDMSEKSLKQLSSLLWQANIPLMVVRAYGFISYIRLQVKEHTIVESHPDNEFPDLRLDQPFPALIQFMESQDMKAMDKHEHMHTPYVVILYKYLQKWKAEHGNQMPINYKEKKQFKETILEGVLKSPDGLPEDEENFTEAVNAVNTTLIPSKVPDEVQAILDDDQCMNLNLKSSDFWFIVRGIRDFLESTGHLPLKGTIPDMFSDSQRYIQLQLVYRKKADEDAEEVLKYVQIHLETAGRPAESISEAKVKSFCRNAFNLRLIRCGASIAEEFDGHSPNNQELGQILEQDPDSPAIYYVIFRGVDRFYSEHNVLPGVLDDQVEPDIGKLKNCVAKVLADCHLASVNISDDNIHEVCRYGGSELHAMASIIGGCAAQEVIKLITRQYVPISNLFLYNCMTSQTITLKV</sequence>
<keyword evidence="3 4" id="KW-0833">Ubl conjugation pathway</keyword>
<dbReference type="PIRSF" id="PIRSF039099">
    <property type="entry name" value="APP-BP1"/>
    <property type="match status" value="1"/>
</dbReference>
<dbReference type="OMA" id="KLITHQY"/>
<dbReference type="PANTHER" id="PTHR10953:SF29">
    <property type="entry name" value="NEDD8-ACTIVATING ENZYME E1 REGULATORY SUBUNIT"/>
    <property type="match status" value="1"/>
</dbReference>
<dbReference type="GO" id="GO:0005737">
    <property type="term" value="C:cytoplasm"/>
    <property type="evidence" value="ECO:0007669"/>
    <property type="project" value="TreeGrafter"/>
</dbReference>
<gene>
    <name evidence="6" type="ORF">TCAL_08915</name>
</gene>
<name>A0A553NXS5_TIGCA</name>
<accession>A0A553NXS5</accession>
<evidence type="ECO:0000256" key="5">
    <source>
        <dbReference type="SAM" id="MobiDB-lite"/>
    </source>
</evidence>
<dbReference type="STRING" id="6832.A0A553NXS5"/>
<comment type="similarity">
    <text evidence="2 4">Belongs to the ubiquitin-activating E1 family. ULA1 subfamily.</text>
</comment>
<dbReference type="EMBL" id="VCGU01000009">
    <property type="protein sequence ID" value="TRY70233.1"/>
    <property type="molecule type" value="Genomic_DNA"/>
</dbReference>
<evidence type="ECO:0000256" key="3">
    <source>
        <dbReference type="ARBA" id="ARBA00022786"/>
    </source>
</evidence>
<dbReference type="InterPro" id="IPR030667">
    <property type="entry name" value="APP-BP1"/>
</dbReference>
<comment type="caution">
    <text evidence="6">The sequence shown here is derived from an EMBL/GenBank/DDBJ whole genome shotgun (WGS) entry which is preliminary data.</text>
</comment>
<evidence type="ECO:0000256" key="4">
    <source>
        <dbReference type="PIRNR" id="PIRNR039099"/>
    </source>
</evidence>
<comment type="pathway">
    <text evidence="1 4">Protein modification; protein neddylation.</text>
</comment>
<reference evidence="6 7" key="1">
    <citation type="journal article" date="2018" name="Nat. Ecol. Evol.">
        <title>Genomic signatures of mitonuclear coevolution across populations of Tigriopus californicus.</title>
        <authorList>
            <person name="Barreto F.S."/>
            <person name="Watson E.T."/>
            <person name="Lima T.G."/>
            <person name="Willett C.S."/>
            <person name="Edmands S."/>
            <person name="Li W."/>
            <person name="Burton R.S."/>
        </authorList>
    </citation>
    <scope>NUCLEOTIDE SEQUENCE [LARGE SCALE GENOMIC DNA]</scope>
    <source>
        <strain evidence="6 7">San Diego</strain>
    </source>
</reference>
<evidence type="ECO:0000313" key="6">
    <source>
        <dbReference type="EMBL" id="TRY70233.1"/>
    </source>
</evidence>
<dbReference type="Gene3D" id="3.40.50.720">
    <property type="entry name" value="NAD(P)-binding Rossmann-like Domain"/>
    <property type="match status" value="3"/>
</dbReference>
<evidence type="ECO:0000313" key="7">
    <source>
        <dbReference type="Proteomes" id="UP000318571"/>
    </source>
</evidence>
<dbReference type="Proteomes" id="UP000318571">
    <property type="component" value="Chromosome 9"/>
</dbReference>
<dbReference type="GO" id="GO:0019781">
    <property type="term" value="F:NEDD8 activating enzyme activity"/>
    <property type="evidence" value="ECO:0007669"/>
    <property type="project" value="UniProtKB-UniRule"/>
</dbReference>
<dbReference type="SUPFAM" id="SSF69572">
    <property type="entry name" value="Activating enzymes of the ubiquitin-like proteins"/>
    <property type="match status" value="1"/>
</dbReference>
<feature type="region of interest" description="Disordered" evidence="5">
    <location>
        <begin position="1"/>
        <end position="26"/>
    </location>
</feature>
<dbReference type="PANTHER" id="PTHR10953">
    <property type="entry name" value="UBIQUITIN-ACTIVATING ENZYME E1"/>
    <property type="match status" value="1"/>
</dbReference>
<dbReference type="InterPro" id="IPR035985">
    <property type="entry name" value="Ubiquitin-activating_enz"/>
</dbReference>
<evidence type="ECO:0000256" key="1">
    <source>
        <dbReference type="ARBA" id="ARBA00005032"/>
    </source>
</evidence>
<dbReference type="UniPathway" id="UPA00885"/>
<dbReference type="AlphaFoldDB" id="A0A553NXS5"/>
<keyword evidence="7" id="KW-1185">Reference proteome</keyword>
<dbReference type="InterPro" id="IPR045886">
    <property type="entry name" value="ThiF/MoeB/HesA"/>
</dbReference>
<dbReference type="GO" id="GO:0045116">
    <property type="term" value="P:protein neddylation"/>
    <property type="evidence" value="ECO:0007669"/>
    <property type="project" value="UniProtKB-UniRule"/>
</dbReference>
<proteinExistence type="inferred from homology"/>
<evidence type="ECO:0000256" key="2">
    <source>
        <dbReference type="ARBA" id="ARBA00006868"/>
    </source>
</evidence>
<protein>
    <recommendedName>
        <fullName evidence="4">NEDD8-activating enzyme E1 regulatory subunit</fullName>
    </recommendedName>
</protein>